<sequence length="131" mass="15600">MFNSSGSIWGEMINSDKEICKEGTISIFTKRKIKQIFSKFPNWSKDDIEYLMFELTERKKILIATIERTNANQVRNRHQLQFQVEMMNEALRRLYFGKYQSPAQYELLEKLFCSYLKTDSKVELVGEVMHK</sequence>
<reference evidence="1 2" key="1">
    <citation type="submission" date="2021-04" db="EMBL/GenBank/DDBJ databases">
        <title>Draft genome sequence of Paenibacillus cisolokensis, LC2-13A.</title>
        <authorList>
            <person name="Uke A."/>
            <person name="Chhe C."/>
            <person name="Baramee S."/>
            <person name="Kosugi A."/>
        </authorList>
    </citation>
    <scope>NUCLEOTIDE SEQUENCE [LARGE SCALE GENOMIC DNA]</scope>
    <source>
        <strain evidence="1 2">LC2-13A</strain>
    </source>
</reference>
<evidence type="ECO:0000313" key="1">
    <source>
        <dbReference type="EMBL" id="GIQ66354.1"/>
    </source>
</evidence>
<dbReference type="Proteomes" id="UP000680304">
    <property type="component" value="Unassembled WGS sequence"/>
</dbReference>
<proteinExistence type="predicted"/>
<name>A0ABQ4NDS2_9BACL</name>
<comment type="caution">
    <text evidence="1">The sequence shown here is derived from an EMBL/GenBank/DDBJ whole genome shotgun (WGS) entry which is preliminary data.</text>
</comment>
<accession>A0ABQ4NDS2</accession>
<gene>
    <name evidence="1" type="ORF">PACILC2_49220</name>
</gene>
<dbReference type="EMBL" id="BOVJ01000175">
    <property type="protein sequence ID" value="GIQ66354.1"/>
    <property type="molecule type" value="Genomic_DNA"/>
</dbReference>
<organism evidence="1 2">
    <name type="scientific">Paenibacillus cisolokensis</name>
    <dbReference type="NCBI Taxonomy" id="1658519"/>
    <lineage>
        <taxon>Bacteria</taxon>
        <taxon>Bacillati</taxon>
        <taxon>Bacillota</taxon>
        <taxon>Bacilli</taxon>
        <taxon>Bacillales</taxon>
        <taxon>Paenibacillaceae</taxon>
        <taxon>Paenibacillus</taxon>
    </lineage>
</organism>
<keyword evidence="2" id="KW-1185">Reference proteome</keyword>
<protein>
    <submittedName>
        <fullName evidence="1">Uncharacterized protein</fullName>
    </submittedName>
</protein>
<evidence type="ECO:0000313" key="2">
    <source>
        <dbReference type="Proteomes" id="UP000680304"/>
    </source>
</evidence>